<dbReference type="Pfam" id="PF09359">
    <property type="entry name" value="VTC"/>
    <property type="match status" value="1"/>
</dbReference>
<evidence type="ECO:0000256" key="2">
    <source>
        <dbReference type="ARBA" id="ARBA00022554"/>
    </source>
</evidence>
<feature type="domain" description="SPX" evidence="8">
    <location>
        <begin position="1"/>
        <end position="144"/>
    </location>
</feature>
<feature type="region of interest" description="Disordered" evidence="6">
    <location>
        <begin position="605"/>
        <end position="642"/>
    </location>
</feature>
<dbReference type="PANTHER" id="PTHR46140:SF2">
    <property type="entry name" value="VACUOLAR TRANSPORTER CHAPERONE 3 COMPLEX SUBUNIT 3-RELATED"/>
    <property type="match status" value="1"/>
</dbReference>
<dbReference type="GO" id="GO:0006799">
    <property type="term" value="P:polyphosphate biosynthetic process"/>
    <property type="evidence" value="ECO:0007669"/>
    <property type="project" value="UniProtKB-ARBA"/>
</dbReference>
<dbReference type="InterPro" id="IPR018966">
    <property type="entry name" value="VTC_domain"/>
</dbReference>
<dbReference type="OrthoDB" id="6493944at2759"/>
<dbReference type="GO" id="GO:0033254">
    <property type="term" value="C:vacuolar transporter chaperone complex"/>
    <property type="evidence" value="ECO:0007669"/>
    <property type="project" value="UniProtKB-ARBA"/>
</dbReference>
<evidence type="ECO:0000256" key="5">
    <source>
        <dbReference type="ARBA" id="ARBA00023136"/>
    </source>
</evidence>
<dbReference type="PROSITE" id="PS51382">
    <property type="entry name" value="SPX"/>
    <property type="match status" value="1"/>
</dbReference>
<evidence type="ECO:0000259" key="8">
    <source>
        <dbReference type="PROSITE" id="PS51382"/>
    </source>
</evidence>
<dbReference type="GO" id="GO:0000329">
    <property type="term" value="C:fungal-type vacuole membrane"/>
    <property type="evidence" value="ECO:0007669"/>
    <property type="project" value="TreeGrafter"/>
</dbReference>
<dbReference type="STRING" id="857566.A0A1E3PLB7"/>
<dbReference type="InterPro" id="IPR042267">
    <property type="entry name" value="VTC_sf"/>
</dbReference>
<feature type="compositionally biased region" description="Basic and acidic residues" evidence="6">
    <location>
        <begin position="607"/>
        <end position="618"/>
    </location>
</feature>
<evidence type="ECO:0000256" key="7">
    <source>
        <dbReference type="SAM" id="Phobius"/>
    </source>
</evidence>
<evidence type="ECO:0000313" key="9">
    <source>
        <dbReference type="EMBL" id="ODQ66118.1"/>
    </source>
</evidence>
<dbReference type="EMBL" id="KV454409">
    <property type="protein sequence ID" value="ODQ66118.1"/>
    <property type="molecule type" value="Genomic_DNA"/>
</dbReference>
<dbReference type="PANTHER" id="PTHR46140">
    <property type="entry name" value="VACUOLAR TRANSPORTER CHAPERONE 1-RELATED"/>
    <property type="match status" value="1"/>
</dbReference>
<feature type="transmembrane region" description="Helical" evidence="7">
    <location>
        <begin position="735"/>
        <end position="753"/>
    </location>
</feature>
<dbReference type="CDD" id="cd14480">
    <property type="entry name" value="SPX_VTC2_like"/>
    <property type="match status" value="1"/>
</dbReference>
<evidence type="ECO:0000313" key="10">
    <source>
        <dbReference type="Proteomes" id="UP000095009"/>
    </source>
</evidence>
<evidence type="ECO:0000256" key="1">
    <source>
        <dbReference type="ARBA" id="ARBA00004128"/>
    </source>
</evidence>
<reference evidence="9 10" key="1">
    <citation type="journal article" date="2016" name="Proc. Natl. Acad. Sci. U.S.A.">
        <title>Comparative genomics of biotechnologically important yeasts.</title>
        <authorList>
            <person name="Riley R."/>
            <person name="Haridas S."/>
            <person name="Wolfe K.H."/>
            <person name="Lopes M.R."/>
            <person name="Hittinger C.T."/>
            <person name="Goeker M."/>
            <person name="Salamov A.A."/>
            <person name="Wisecaver J.H."/>
            <person name="Long T.M."/>
            <person name="Calvey C.H."/>
            <person name="Aerts A.L."/>
            <person name="Barry K.W."/>
            <person name="Choi C."/>
            <person name="Clum A."/>
            <person name="Coughlan A.Y."/>
            <person name="Deshpande S."/>
            <person name="Douglass A.P."/>
            <person name="Hanson S.J."/>
            <person name="Klenk H.-P."/>
            <person name="LaButti K.M."/>
            <person name="Lapidus A."/>
            <person name="Lindquist E.A."/>
            <person name="Lipzen A.M."/>
            <person name="Meier-Kolthoff J.P."/>
            <person name="Ohm R.A."/>
            <person name="Otillar R.P."/>
            <person name="Pangilinan J.L."/>
            <person name="Peng Y."/>
            <person name="Rokas A."/>
            <person name="Rosa C.A."/>
            <person name="Scheuner C."/>
            <person name="Sibirny A.A."/>
            <person name="Slot J.C."/>
            <person name="Stielow J.B."/>
            <person name="Sun H."/>
            <person name="Kurtzman C.P."/>
            <person name="Blackwell M."/>
            <person name="Grigoriev I.V."/>
            <person name="Jeffries T.W."/>
        </authorList>
    </citation>
    <scope>NUCLEOTIDE SEQUENCE [LARGE SCALE GENOMIC DNA]</scope>
    <source>
        <strain evidence="9 10">DSM 6958</strain>
    </source>
</reference>
<dbReference type="AlphaFoldDB" id="A0A1E3PLB7"/>
<accession>A0A1E3PLB7</accession>
<dbReference type="Gene3D" id="3.20.100.30">
    <property type="entry name" value="VTC, catalytic tunnel domain"/>
    <property type="match status" value="1"/>
</dbReference>
<keyword evidence="3 7" id="KW-0812">Transmembrane</keyword>
<keyword evidence="2" id="KW-0926">Vacuole</keyword>
<feature type="transmembrane region" description="Helical" evidence="7">
    <location>
        <begin position="773"/>
        <end position="793"/>
    </location>
</feature>
<gene>
    <name evidence="9" type="ORF">NADFUDRAFT_82980</name>
</gene>
<dbReference type="InterPro" id="IPR003807">
    <property type="entry name" value="DUF202"/>
</dbReference>
<feature type="compositionally biased region" description="Polar residues" evidence="6">
    <location>
        <begin position="619"/>
        <end position="633"/>
    </location>
</feature>
<protein>
    <submittedName>
        <fullName evidence="9">SPX-domain-containing protein</fullName>
    </submittedName>
</protein>
<sequence>MLFGSRLASEVYAPWKGEYLNYDGLKKLLKENVYPLEWTAEDETRFVEALDAELEKTYSFQTKTFESLSARLGHIEDTISNSNINGKDGSEQFDCTKLEPEIEDILVMSQQLDKFTRLNFTGFTKIVKKHDRIHPEYSVKPLMQVRLNALPFHSEDYSPLITRLASLYAFLRANSGSSTAASASAKLQSLSNDQEAEFTSYKFWVHSENLMEVKTRILRHLPMLVFNAARNNDDNESESYDPTITSLYFDNPDFELYDAKLQKNDVSPSLRIRWYGKLSDNQEVTLEKRSIEHHAEDEYVPDEKINLKLKNVQPFLTGEFSLEKYIQKMKDRHIITDNEIDGFKTTANSLQSFISEHNLQPVVRAVYKRTAFQIPGDDSIRIAIDSDVTFIREDSFNETNPSRNRTDWHRTDIDDSTVKNPLSLLKNDQYAKFPYSILDIRIKNPRHKAESKDIAFSSSYSNSLSKQQQLLQNFNTKKLKWITDLTSSHLVKEATNFSKFIQGVASLFAEYDKLDSLPYWLPELDKDIRIDPKQAWEKEREDKKKLKISGGIRIKEAPKFDVVPEEEDSNHRELISRGYRSQSTEAINNNFADYDNESIADEEFEHELEQELDHEASLERSQNNHYGSTLQRNTSKKPNHKRVKSKFSIPFLYNKDNVSKLSFDSEDEEVVLPPGVFKPKTLIRQQGPVKVETKVWLANERTFNKWLHITTLFSALTFTIYSSVNAASDSELATLVAYILFGLSLFSGIWGYFTYMRRLNAIKARSEAHLDNIVGPIIVAVALLGALIINFTARWIALKNEVARDPTINSFWL</sequence>
<evidence type="ECO:0000256" key="3">
    <source>
        <dbReference type="ARBA" id="ARBA00022692"/>
    </source>
</evidence>
<dbReference type="Pfam" id="PF02656">
    <property type="entry name" value="DUF202"/>
    <property type="match status" value="1"/>
</dbReference>
<keyword evidence="4 7" id="KW-1133">Transmembrane helix</keyword>
<dbReference type="InterPro" id="IPR051572">
    <property type="entry name" value="VTC_Complex_Subunit"/>
</dbReference>
<evidence type="ECO:0000256" key="6">
    <source>
        <dbReference type="SAM" id="MobiDB-lite"/>
    </source>
</evidence>
<dbReference type="Proteomes" id="UP000095009">
    <property type="component" value="Unassembled WGS sequence"/>
</dbReference>
<feature type="transmembrane region" description="Helical" evidence="7">
    <location>
        <begin position="706"/>
        <end position="723"/>
    </location>
</feature>
<organism evidence="9 10">
    <name type="scientific">Nadsonia fulvescens var. elongata DSM 6958</name>
    <dbReference type="NCBI Taxonomy" id="857566"/>
    <lineage>
        <taxon>Eukaryota</taxon>
        <taxon>Fungi</taxon>
        <taxon>Dikarya</taxon>
        <taxon>Ascomycota</taxon>
        <taxon>Saccharomycotina</taxon>
        <taxon>Dipodascomycetes</taxon>
        <taxon>Dipodascales</taxon>
        <taxon>Dipodascales incertae sedis</taxon>
        <taxon>Nadsonia</taxon>
    </lineage>
</organism>
<comment type="subcellular location">
    <subcellularLocation>
        <location evidence="1">Vacuole membrane</location>
        <topology evidence="1">Multi-pass membrane protein</topology>
    </subcellularLocation>
</comment>
<name>A0A1E3PLB7_9ASCO</name>
<proteinExistence type="predicted"/>
<evidence type="ECO:0000256" key="4">
    <source>
        <dbReference type="ARBA" id="ARBA00022989"/>
    </source>
</evidence>
<keyword evidence="5 7" id="KW-0472">Membrane</keyword>
<dbReference type="InterPro" id="IPR004331">
    <property type="entry name" value="SPX_dom"/>
</dbReference>
<keyword evidence="10" id="KW-1185">Reference proteome</keyword>